<dbReference type="OrthoDB" id="6028159at2"/>
<sequence length="171" mass="19016">MIEVNGRASMVFYWVGVGAAVSLFGLWSLDWVEDLGKLWEIIAISLMITGVIVVGMGIWKALDKRPVLITDAEGLLDRTSFPSRRIAWNDIKGFGLVPSQGRSPRFLAVQLADPAAFRAKAPRTLAPILETFEEKFGTPCVISLRAMDAEPRSLLQNLNEAMARRKRPGRY</sequence>
<dbReference type="NCBIfam" id="NF041635">
    <property type="entry name" value="STM3941_fam"/>
    <property type="match status" value="1"/>
</dbReference>
<evidence type="ECO:0000256" key="1">
    <source>
        <dbReference type="SAM" id="Phobius"/>
    </source>
</evidence>
<dbReference type="Proteomes" id="UP000198575">
    <property type="component" value="Unassembled WGS sequence"/>
</dbReference>
<proteinExistence type="predicted"/>
<keyword evidence="1" id="KW-1133">Transmembrane helix</keyword>
<protein>
    <recommendedName>
        <fullName evidence="4">PH domain-containing protein</fullName>
    </recommendedName>
</protein>
<gene>
    <name evidence="2" type="ORF">SAMN05216289_103272</name>
</gene>
<dbReference type="EMBL" id="FOVF01000003">
    <property type="protein sequence ID" value="SFN07444.1"/>
    <property type="molecule type" value="Genomic_DNA"/>
</dbReference>
<evidence type="ECO:0000313" key="3">
    <source>
        <dbReference type="Proteomes" id="UP000198575"/>
    </source>
</evidence>
<accession>A0A1I4W1K5</accession>
<evidence type="ECO:0000313" key="2">
    <source>
        <dbReference type="EMBL" id="SFN07444.1"/>
    </source>
</evidence>
<organism evidence="2 3">
    <name type="scientific">Dokdonella immobilis</name>
    <dbReference type="NCBI Taxonomy" id="578942"/>
    <lineage>
        <taxon>Bacteria</taxon>
        <taxon>Pseudomonadati</taxon>
        <taxon>Pseudomonadota</taxon>
        <taxon>Gammaproteobacteria</taxon>
        <taxon>Lysobacterales</taxon>
        <taxon>Rhodanobacteraceae</taxon>
        <taxon>Dokdonella</taxon>
    </lineage>
</organism>
<keyword evidence="3" id="KW-1185">Reference proteome</keyword>
<dbReference type="AlphaFoldDB" id="A0A1I4W1K5"/>
<feature type="transmembrane region" description="Helical" evidence="1">
    <location>
        <begin position="12"/>
        <end position="29"/>
    </location>
</feature>
<dbReference type="RefSeq" id="WP_092405128.1">
    <property type="nucleotide sequence ID" value="NZ_FOVF01000003.1"/>
</dbReference>
<dbReference type="STRING" id="578942.SAMN05216289_103272"/>
<keyword evidence="1" id="KW-0472">Membrane</keyword>
<reference evidence="2 3" key="1">
    <citation type="submission" date="2016-10" db="EMBL/GenBank/DDBJ databases">
        <authorList>
            <person name="de Groot N.N."/>
        </authorList>
    </citation>
    <scope>NUCLEOTIDE SEQUENCE [LARGE SCALE GENOMIC DNA]</scope>
    <source>
        <strain evidence="2 3">CGMCC 1.7659</strain>
    </source>
</reference>
<evidence type="ECO:0008006" key="4">
    <source>
        <dbReference type="Google" id="ProtNLM"/>
    </source>
</evidence>
<feature type="transmembrane region" description="Helical" evidence="1">
    <location>
        <begin position="41"/>
        <end position="59"/>
    </location>
</feature>
<dbReference type="InterPro" id="IPR048136">
    <property type="entry name" value="STM3941-like"/>
</dbReference>
<name>A0A1I4W1K5_9GAMM</name>
<keyword evidence="1" id="KW-0812">Transmembrane</keyword>